<dbReference type="InterPro" id="IPR043128">
    <property type="entry name" value="Rev_trsase/Diguanyl_cyclase"/>
</dbReference>
<dbReference type="AlphaFoldDB" id="A0A016SP34"/>
<organism evidence="1 2">
    <name type="scientific">Ancylostoma ceylanicum</name>
    <dbReference type="NCBI Taxonomy" id="53326"/>
    <lineage>
        <taxon>Eukaryota</taxon>
        <taxon>Metazoa</taxon>
        <taxon>Ecdysozoa</taxon>
        <taxon>Nematoda</taxon>
        <taxon>Chromadorea</taxon>
        <taxon>Rhabditida</taxon>
        <taxon>Rhabditina</taxon>
        <taxon>Rhabditomorpha</taxon>
        <taxon>Strongyloidea</taxon>
        <taxon>Ancylostomatidae</taxon>
        <taxon>Ancylostomatinae</taxon>
        <taxon>Ancylostoma</taxon>
    </lineage>
</organism>
<evidence type="ECO:0000313" key="2">
    <source>
        <dbReference type="Proteomes" id="UP000024635"/>
    </source>
</evidence>
<proteinExistence type="predicted"/>
<dbReference type="OrthoDB" id="410381at2759"/>
<dbReference type="Gene3D" id="3.30.70.270">
    <property type="match status" value="1"/>
</dbReference>
<keyword evidence="2" id="KW-1185">Reference proteome</keyword>
<gene>
    <name evidence="1" type="primary">Acey_s0193.g1381</name>
    <name evidence="1" type="ORF">Y032_0193g1381</name>
</gene>
<evidence type="ECO:0000313" key="1">
    <source>
        <dbReference type="EMBL" id="EYB92463.1"/>
    </source>
</evidence>
<sequence length="74" mass="8476">MDAITKAIPESVPWTLLYAIDVMLAAKTKVELEQQVQTWLDRLADFGLRLNVNKTEYLTTDKNEQVRVNGEELP</sequence>
<accession>A0A016SP34</accession>
<dbReference type="Proteomes" id="UP000024635">
    <property type="component" value="Unassembled WGS sequence"/>
</dbReference>
<evidence type="ECO:0008006" key="3">
    <source>
        <dbReference type="Google" id="ProtNLM"/>
    </source>
</evidence>
<dbReference type="EMBL" id="JARK01001529">
    <property type="protein sequence ID" value="EYB92463.1"/>
    <property type="molecule type" value="Genomic_DNA"/>
</dbReference>
<protein>
    <recommendedName>
        <fullName evidence="3">Reverse transcriptase domain-containing protein</fullName>
    </recommendedName>
</protein>
<name>A0A016SP34_9BILA</name>
<reference evidence="2" key="1">
    <citation type="journal article" date="2015" name="Nat. Genet.">
        <title>The genome and transcriptome of the zoonotic hookworm Ancylostoma ceylanicum identify infection-specific gene families.</title>
        <authorList>
            <person name="Schwarz E.M."/>
            <person name="Hu Y."/>
            <person name="Antoshechkin I."/>
            <person name="Miller M.M."/>
            <person name="Sternberg P.W."/>
            <person name="Aroian R.V."/>
        </authorList>
    </citation>
    <scope>NUCLEOTIDE SEQUENCE</scope>
    <source>
        <strain evidence="2">HY135</strain>
    </source>
</reference>
<comment type="caution">
    <text evidence="1">The sequence shown here is derived from an EMBL/GenBank/DDBJ whole genome shotgun (WGS) entry which is preliminary data.</text>
</comment>